<reference evidence="14" key="1">
    <citation type="submission" date="2023-06" db="EMBL/GenBank/DDBJ databases">
        <title>Reference genome for the Northern bat (Eptesicus nilssonii), a most northern bat species.</title>
        <authorList>
            <person name="Laine V.N."/>
            <person name="Pulliainen A.T."/>
            <person name="Lilley T.M."/>
        </authorList>
    </citation>
    <scope>NUCLEOTIDE SEQUENCE</scope>
    <source>
        <strain evidence="14">BLF_Eptnil</strain>
        <tissue evidence="14">Kidney</tissue>
    </source>
</reference>
<dbReference type="SUPFAM" id="SSF81321">
    <property type="entry name" value="Family A G protein-coupled receptor-like"/>
    <property type="match status" value="5"/>
</dbReference>
<dbReference type="GO" id="GO:0004984">
    <property type="term" value="F:olfactory receptor activity"/>
    <property type="evidence" value="ECO:0007669"/>
    <property type="project" value="InterPro"/>
</dbReference>
<feature type="transmembrane region" description="Helical" evidence="11">
    <location>
        <begin position="290"/>
        <end position="312"/>
    </location>
</feature>
<accession>A0AA40LK12</accession>
<dbReference type="InterPro" id="IPR000725">
    <property type="entry name" value="Olfact_rcpt"/>
</dbReference>
<keyword evidence="4 11" id="KW-1133">Transmembrane helix</keyword>
<dbReference type="AlphaFoldDB" id="A0AA40LK12"/>
<feature type="signal peptide" evidence="12">
    <location>
        <begin position="1"/>
        <end position="19"/>
    </location>
</feature>
<evidence type="ECO:0000256" key="7">
    <source>
        <dbReference type="ARBA" id="ARBA00023170"/>
    </source>
</evidence>
<feature type="transmembrane region" description="Helical" evidence="11">
    <location>
        <begin position="712"/>
        <end position="736"/>
    </location>
</feature>
<feature type="transmembrane region" description="Helical" evidence="11">
    <location>
        <begin position="788"/>
        <end position="807"/>
    </location>
</feature>
<dbReference type="EMBL" id="JAULJE010000013">
    <property type="protein sequence ID" value="KAK1335760.1"/>
    <property type="molecule type" value="Genomic_DNA"/>
</dbReference>
<dbReference type="PRINTS" id="PR00245">
    <property type="entry name" value="OLFACTORYR"/>
</dbReference>
<dbReference type="GO" id="GO:0006352">
    <property type="term" value="P:DNA-templated transcription initiation"/>
    <property type="evidence" value="ECO:0007669"/>
    <property type="project" value="InterPro"/>
</dbReference>
<evidence type="ECO:0000256" key="4">
    <source>
        <dbReference type="ARBA" id="ARBA00022989"/>
    </source>
</evidence>
<feature type="transmembrane region" description="Helical" evidence="11">
    <location>
        <begin position="477"/>
        <end position="499"/>
    </location>
</feature>
<evidence type="ECO:0000313" key="15">
    <source>
        <dbReference type="Proteomes" id="UP001177744"/>
    </source>
</evidence>
<feature type="transmembrane region" description="Helical" evidence="11">
    <location>
        <begin position="333"/>
        <end position="356"/>
    </location>
</feature>
<dbReference type="InterPro" id="IPR000276">
    <property type="entry name" value="GPCR_Rhodpsn"/>
</dbReference>
<feature type="transmembrane region" description="Helical" evidence="11">
    <location>
        <begin position="1121"/>
        <end position="1140"/>
    </location>
</feature>
<dbReference type="FunFam" id="1.20.1070.10:FF:000003">
    <property type="entry name" value="Olfactory receptor"/>
    <property type="match status" value="3"/>
</dbReference>
<evidence type="ECO:0000313" key="14">
    <source>
        <dbReference type="EMBL" id="KAK1335760.1"/>
    </source>
</evidence>
<evidence type="ECO:0000256" key="6">
    <source>
        <dbReference type="ARBA" id="ARBA00023136"/>
    </source>
</evidence>
<comment type="subcellular location">
    <subcellularLocation>
        <location evidence="2">Membrane</location>
        <topology evidence="2">Multi-pass membrane protein</topology>
    </subcellularLocation>
</comment>
<feature type="transmembrane region" description="Helical" evidence="11">
    <location>
        <begin position="121"/>
        <end position="147"/>
    </location>
</feature>
<dbReference type="GO" id="GO:0004930">
    <property type="term" value="F:G protein-coupled receptor activity"/>
    <property type="evidence" value="ECO:0007669"/>
    <property type="project" value="UniProtKB-KW"/>
</dbReference>
<keyword evidence="7 9" id="KW-0675">Receptor</keyword>
<feature type="transmembrane region" description="Helical" evidence="11">
    <location>
        <begin position="406"/>
        <end position="430"/>
    </location>
</feature>
<evidence type="ECO:0000256" key="2">
    <source>
        <dbReference type="ARBA" id="ARBA00004141"/>
    </source>
</evidence>
<feature type="chain" id="PRO_5041443120" description="G-protein coupled receptors family 1 profile domain-containing protein" evidence="12">
    <location>
        <begin position="20"/>
        <end position="1191"/>
    </location>
</feature>
<feature type="transmembrane region" description="Helical" evidence="11">
    <location>
        <begin position="655"/>
        <end position="676"/>
    </location>
</feature>
<feature type="transmembrane region" description="Helical" evidence="11">
    <location>
        <begin position="519"/>
        <end position="536"/>
    </location>
</feature>
<dbReference type="PANTHER" id="PTHR48018">
    <property type="entry name" value="OLFACTORY RECEPTOR"/>
    <property type="match status" value="1"/>
</dbReference>
<keyword evidence="6 11" id="KW-0472">Membrane</keyword>
<feature type="domain" description="G-protein coupled receptors family 1 profile" evidence="13">
    <location>
        <begin position="137"/>
        <end position="386"/>
    </location>
</feature>
<feature type="region of interest" description="Disordered" evidence="10">
    <location>
        <begin position="848"/>
        <end position="867"/>
    </location>
</feature>
<keyword evidence="5 9" id="KW-0297">G-protein coupled receptor</keyword>
<dbReference type="FunFam" id="1.20.1070.10:FF:000410">
    <property type="entry name" value="Olfactory receptor 1348"/>
    <property type="match status" value="1"/>
</dbReference>
<comment type="similarity">
    <text evidence="9">Belongs to the G-protein coupled receptor 1 family.</text>
</comment>
<evidence type="ECO:0000256" key="12">
    <source>
        <dbReference type="SAM" id="SignalP"/>
    </source>
</evidence>
<feature type="transmembrane region" description="Helical" evidence="11">
    <location>
        <begin position="1009"/>
        <end position="1029"/>
    </location>
</feature>
<evidence type="ECO:0000256" key="3">
    <source>
        <dbReference type="ARBA" id="ARBA00022692"/>
    </source>
</evidence>
<feature type="domain" description="G-protein coupled receptors family 1 profile" evidence="13">
    <location>
        <begin position="978"/>
        <end position="1169"/>
    </location>
</feature>
<feature type="transmembrane region" description="Helical" evidence="11">
    <location>
        <begin position="946"/>
        <end position="967"/>
    </location>
</feature>
<dbReference type="InterPro" id="IPR003923">
    <property type="entry name" value="TAF10"/>
</dbReference>
<dbReference type="PROSITE" id="PS50262">
    <property type="entry name" value="G_PROTEIN_RECEP_F1_2"/>
    <property type="match status" value="5"/>
</dbReference>
<dbReference type="Pfam" id="PF13853">
    <property type="entry name" value="7tm_4"/>
    <property type="match status" value="3"/>
</dbReference>
<evidence type="ECO:0000256" key="9">
    <source>
        <dbReference type="RuleBase" id="RU000688"/>
    </source>
</evidence>
<dbReference type="CDD" id="cd15230">
    <property type="entry name" value="7tmA_OR5-like"/>
    <property type="match status" value="3"/>
</dbReference>
<dbReference type="Pfam" id="PF00001">
    <property type="entry name" value="7tm_1"/>
    <property type="match status" value="2"/>
</dbReference>
<comment type="function">
    <text evidence="1">Putative odorant or sperm cell receptor.</text>
</comment>
<feature type="transmembrane region" description="Helical" evidence="11">
    <location>
        <begin position="368"/>
        <end position="386"/>
    </location>
</feature>
<feature type="transmembrane region" description="Helical" evidence="11">
    <location>
        <begin position="757"/>
        <end position="776"/>
    </location>
</feature>
<comment type="caution">
    <text evidence="14">The sequence shown here is derived from an EMBL/GenBank/DDBJ whole genome shotgun (WGS) entry which is preliminary data.</text>
</comment>
<evidence type="ECO:0000259" key="13">
    <source>
        <dbReference type="PROSITE" id="PS50262"/>
    </source>
</evidence>
<feature type="transmembrane region" description="Helical" evidence="11">
    <location>
        <begin position="1152"/>
        <end position="1171"/>
    </location>
</feature>
<feature type="transmembrane region" description="Helical" evidence="11">
    <location>
        <begin position="97"/>
        <end position="114"/>
    </location>
</feature>
<feature type="transmembrane region" description="Helical" evidence="11">
    <location>
        <begin position="1076"/>
        <end position="1100"/>
    </location>
</feature>
<evidence type="ECO:0000256" key="11">
    <source>
        <dbReference type="SAM" id="Phobius"/>
    </source>
</evidence>
<dbReference type="Pfam" id="PF03540">
    <property type="entry name" value="TAF10"/>
    <property type="match status" value="1"/>
</dbReference>
<keyword evidence="12" id="KW-0732">Signal</keyword>
<dbReference type="Proteomes" id="UP001177744">
    <property type="component" value="Unassembled WGS sequence"/>
</dbReference>
<feature type="transmembrane region" description="Helical" evidence="11">
    <location>
        <begin position="542"/>
        <end position="563"/>
    </location>
</feature>
<dbReference type="InterPro" id="IPR017452">
    <property type="entry name" value="GPCR_Rhodpsn_7TM"/>
</dbReference>
<dbReference type="Gene3D" id="1.20.1070.10">
    <property type="entry name" value="Rhodopsin 7-helix transmembrane proteins"/>
    <property type="match status" value="5"/>
</dbReference>
<name>A0AA40LK12_CNENI</name>
<evidence type="ECO:0000256" key="8">
    <source>
        <dbReference type="ARBA" id="ARBA00023224"/>
    </source>
</evidence>
<feature type="domain" description="G-protein coupled receptors family 1 profile" evidence="13">
    <location>
        <begin position="420"/>
        <end position="529"/>
    </location>
</feature>
<evidence type="ECO:0000256" key="10">
    <source>
        <dbReference type="SAM" id="MobiDB-lite"/>
    </source>
</evidence>
<feature type="transmembrane region" description="Helical" evidence="11">
    <location>
        <begin position="575"/>
        <end position="593"/>
    </location>
</feature>
<feature type="transmembrane region" description="Helical" evidence="11">
    <location>
        <begin position="613"/>
        <end position="635"/>
    </location>
</feature>
<keyword evidence="8 9" id="KW-0807">Transducer</keyword>
<dbReference type="PROSITE" id="PS00237">
    <property type="entry name" value="G_PROTEIN_RECEP_F1_1"/>
    <property type="match status" value="3"/>
</dbReference>
<proteinExistence type="inferred from homology"/>
<feature type="domain" description="G-protein coupled receptors family 1 profile" evidence="13">
    <location>
        <begin position="556"/>
        <end position="805"/>
    </location>
</feature>
<keyword evidence="15" id="KW-1185">Reference proteome</keyword>
<keyword evidence="3 9" id="KW-0812">Transmembrane</keyword>
<protein>
    <recommendedName>
        <fullName evidence="13">G-protein coupled receptors family 1 profile domain-containing protein</fullName>
    </recommendedName>
</protein>
<evidence type="ECO:0000256" key="5">
    <source>
        <dbReference type="ARBA" id="ARBA00023040"/>
    </source>
</evidence>
<feature type="transmembrane region" description="Helical" evidence="11">
    <location>
        <begin position="236"/>
        <end position="255"/>
    </location>
</feature>
<dbReference type="PRINTS" id="PR00237">
    <property type="entry name" value="GPCRRHODOPSN"/>
</dbReference>
<evidence type="ECO:0000256" key="1">
    <source>
        <dbReference type="ARBA" id="ARBA00003929"/>
    </source>
</evidence>
<dbReference type="GO" id="GO:0016020">
    <property type="term" value="C:membrane"/>
    <property type="evidence" value="ECO:0007669"/>
    <property type="project" value="UniProtKB-SubCell"/>
</dbReference>
<organism evidence="14 15">
    <name type="scientific">Cnephaeus nilssonii</name>
    <name type="common">Northern bat</name>
    <name type="synonym">Eptesicus nilssonii</name>
    <dbReference type="NCBI Taxonomy" id="3371016"/>
    <lineage>
        <taxon>Eukaryota</taxon>
        <taxon>Metazoa</taxon>
        <taxon>Chordata</taxon>
        <taxon>Craniata</taxon>
        <taxon>Vertebrata</taxon>
        <taxon>Euteleostomi</taxon>
        <taxon>Mammalia</taxon>
        <taxon>Eutheria</taxon>
        <taxon>Laurasiatheria</taxon>
        <taxon>Chiroptera</taxon>
        <taxon>Yangochiroptera</taxon>
        <taxon>Vespertilionidae</taxon>
        <taxon>Cnephaeus</taxon>
    </lineage>
</organism>
<feature type="transmembrane region" description="Helical" evidence="11">
    <location>
        <begin position="188"/>
        <end position="216"/>
    </location>
</feature>
<feature type="transmembrane region" description="Helical" evidence="11">
    <location>
        <begin position="979"/>
        <end position="997"/>
    </location>
</feature>
<sequence length="1191" mass="132891">MCWVLILGATECFLLTVMAYDRYMAICNPLHYPLVMSHKVCVQLVSGSWISGVPVQIGQTVQIFSLPFCGSNLINHFFCDIPPIVKLACGNTFVNEMMVYIVVVLFVMVPFLTFRQTGCAGGLFVLFLLVYGITVIANLGMILLINIDPRLHTPMYYFLSNLSFCDICYSSTVAPKMLVDFLYEQKTIPYNVCFLQMFLFGFFAAVECVMLSVMAYDRYVAICNPLLYTSAMSRRVCFRLVAIAYIAGLMDMTIFTSCTFPLSFCNSNVINHFFCDIPPLLTLSSSDTTIIEIVLTISCSCVVGSSIITVLLSYSYVITTILRMNSAEGRRKAFSTCASHLTAVAIFFGTLFFMYFRPNSSYSMDTDKVASVFYTVVIPMLNPLIYSLRNKDVKGLSGRQDVQRGLFVLFLLVYGITVIANLGMILLINIDPRLHTPMYYFLSNLSFCDVCYSSTVAPKMLADFLSEQKRIPYNLCFLQMFLFGFFAAVECVMLSVMAYDRYVAICNPLLYTSAMSRRVCFRLVAIAYIGGLSGRQDVQRGLFVLFLLVYGITVIANLGMILLINMDPRLHTPMYYFLSNLSFCDVCYSSTVAPKMLVDFLSELKRIPYNVCVVQMFLFGFFAAAECVMLSVMAYDRYVAICNPLLYTTTMSRSVCIQLVAIAYIAGLMDMTIFTYCTTLLSFCNSKVINHFFCDFPPLLALSSSDTTIIEIALTISCSCVVGSSIITVLLSYSYVITTILRMNSAEGRRKAFSTCASHLTAVAIFFGTLFCVYFRPSLSNTMDMSKVASVFYTVVIPMLNPLIYSLRNKDVKGALRKAVGSLMSCSGSCVDPRQHWTELLWPLAGTPSHSPHHTASSHRFGEQDQPHMKPVVGSTPLVDFLMQLKAAQKFISDITNDALQHYTVKGIASGSFRSKSKDHKYTLTMEDLTLPSASVASIQDVQRGLFVLFLLVYGITVIANLGMILLINMDPSLHTPMYYFLSNLSFYVECLMLAVMAYDRYIAICNPLLYTTAMSRSICTQLVTIAYITGLVDSSIHTCCTFQLSFCNSNIINHFFCDIPPLLALSSSDTTINEIVMFTFIGGVVGSSIITVLLSYSYIITTILRMNSAEGRHKAFSTCASHLTAVAIFFGTLLFMYFRPSTSYSMDTDKMASVFYTVIIPMLNPLIYSLRNKDVKGALKKAVGTKLCSE</sequence>
<feature type="domain" description="G-protein coupled receptors family 1 profile" evidence="13">
    <location>
        <begin position="1"/>
        <end position="131"/>
    </location>
</feature>
<gene>
    <name evidence="14" type="ORF">QTO34_003555</name>
</gene>
<dbReference type="GO" id="GO:0005634">
    <property type="term" value="C:nucleus"/>
    <property type="evidence" value="ECO:0007669"/>
    <property type="project" value="InterPro"/>
</dbReference>